<accession>A0ABR3L8A6</accession>
<evidence type="ECO:0000313" key="2">
    <source>
        <dbReference type="EMBL" id="KAL1249154.1"/>
    </source>
</evidence>
<dbReference type="EMBL" id="JAYMGO010000023">
    <property type="protein sequence ID" value="KAL1249154.1"/>
    <property type="molecule type" value="Genomic_DNA"/>
</dbReference>
<feature type="compositionally biased region" description="Basic residues" evidence="1">
    <location>
        <begin position="1"/>
        <end position="18"/>
    </location>
</feature>
<protein>
    <submittedName>
        <fullName evidence="2">Uncharacterized protein</fullName>
    </submittedName>
</protein>
<evidence type="ECO:0000313" key="3">
    <source>
        <dbReference type="Proteomes" id="UP001558613"/>
    </source>
</evidence>
<gene>
    <name evidence="2" type="ORF">QQF64_020159</name>
</gene>
<sequence length="25" mass="2769">MDIAGRKGRAERRPRGSMKLKVQAG</sequence>
<feature type="region of interest" description="Disordered" evidence="1">
    <location>
        <begin position="1"/>
        <end position="25"/>
    </location>
</feature>
<proteinExistence type="predicted"/>
<comment type="caution">
    <text evidence="2">The sequence shown here is derived from an EMBL/GenBank/DDBJ whole genome shotgun (WGS) entry which is preliminary data.</text>
</comment>
<keyword evidence="3" id="KW-1185">Reference proteome</keyword>
<evidence type="ECO:0000256" key="1">
    <source>
        <dbReference type="SAM" id="MobiDB-lite"/>
    </source>
</evidence>
<name>A0ABR3L8A6_9TELE</name>
<dbReference type="Proteomes" id="UP001558613">
    <property type="component" value="Unassembled WGS sequence"/>
</dbReference>
<reference evidence="2 3" key="1">
    <citation type="submission" date="2023-09" db="EMBL/GenBank/DDBJ databases">
        <authorList>
            <person name="Wang M."/>
        </authorList>
    </citation>
    <scope>NUCLEOTIDE SEQUENCE [LARGE SCALE GENOMIC DNA]</scope>
    <source>
        <strain evidence="2">GT-2023</strain>
        <tissue evidence="2">Liver</tissue>
    </source>
</reference>
<organism evidence="2 3">
    <name type="scientific">Cirrhinus molitorella</name>
    <name type="common">mud carp</name>
    <dbReference type="NCBI Taxonomy" id="172907"/>
    <lineage>
        <taxon>Eukaryota</taxon>
        <taxon>Metazoa</taxon>
        <taxon>Chordata</taxon>
        <taxon>Craniata</taxon>
        <taxon>Vertebrata</taxon>
        <taxon>Euteleostomi</taxon>
        <taxon>Actinopterygii</taxon>
        <taxon>Neopterygii</taxon>
        <taxon>Teleostei</taxon>
        <taxon>Ostariophysi</taxon>
        <taxon>Cypriniformes</taxon>
        <taxon>Cyprinidae</taxon>
        <taxon>Labeoninae</taxon>
        <taxon>Labeonini</taxon>
        <taxon>Cirrhinus</taxon>
    </lineage>
</organism>
<feature type="non-terminal residue" evidence="2">
    <location>
        <position position="25"/>
    </location>
</feature>